<proteinExistence type="predicted"/>
<dbReference type="WBParaSite" id="PSAMB.scaffold116size76799.g2338.t1">
    <property type="protein sequence ID" value="PSAMB.scaffold116size76799.g2338.t1"/>
    <property type="gene ID" value="PSAMB.scaffold116size76799.g2338"/>
</dbReference>
<sequence>MEFSGECSGVVVMKSEDDTVIAWCPEVGKMKVSPTAGARNMKLCDWFAFTIKQLDKNPDRWIAISATPIAPLAPTKFLKTLSNINVTVVTTVLIGAVHSTSAIGYAEFFGRVDLTVLRLAIPGSSPNALKAGATFLATLIKMKPKNDCEWGVRRLEQLLTDTVCDFGVRQVVAHFDRFDGKEGLCWLRSVDGLLISFGHCDYYSEEGGSFKPGDRFTAWIGQRRPVALHVRAFYVERLTDQPALPSPLSSIPSSPTTSAAVFSYSDDASSQLNGLSLNVRMEDKESQTDASKMNGALVDDGRSIIDRIIKNRTIYDAICASDSSILRDLYSVFNP</sequence>
<name>A0A914URT8_9BILA</name>
<dbReference type="Proteomes" id="UP000887566">
    <property type="component" value="Unplaced"/>
</dbReference>
<dbReference type="AlphaFoldDB" id="A0A914URT8"/>
<organism evidence="1 2">
    <name type="scientific">Plectus sambesii</name>
    <dbReference type="NCBI Taxonomy" id="2011161"/>
    <lineage>
        <taxon>Eukaryota</taxon>
        <taxon>Metazoa</taxon>
        <taxon>Ecdysozoa</taxon>
        <taxon>Nematoda</taxon>
        <taxon>Chromadorea</taxon>
        <taxon>Plectida</taxon>
        <taxon>Plectina</taxon>
        <taxon>Plectoidea</taxon>
        <taxon>Plectidae</taxon>
        <taxon>Plectus</taxon>
    </lineage>
</organism>
<protein>
    <submittedName>
        <fullName evidence="2">Uncharacterized protein</fullName>
    </submittedName>
</protein>
<reference evidence="2" key="1">
    <citation type="submission" date="2022-11" db="UniProtKB">
        <authorList>
            <consortium name="WormBaseParasite"/>
        </authorList>
    </citation>
    <scope>IDENTIFICATION</scope>
</reference>
<evidence type="ECO:0000313" key="2">
    <source>
        <dbReference type="WBParaSite" id="PSAMB.scaffold116size76799.g2338.t1"/>
    </source>
</evidence>
<evidence type="ECO:0000313" key="1">
    <source>
        <dbReference type="Proteomes" id="UP000887566"/>
    </source>
</evidence>
<keyword evidence="1" id="KW-1185">Reference proteome</keyword>
<accession>A0A914URT8</accession>